<dbReference type="Gene3D" id="3.40.30.10">
    <property type="entry name" value="Glutaredoxin"/>
    <property type="match status" value="1"/>
</dbReference>
<gene>
    <name evidence="2" type="ORF">Faunusvirus1_12</name>
</gene>
<dbReference type="PROSITE" id="PS51354">
    <property type="entry name" value="GLUTAREDOXIN_2"/>
    <property type="match status" value="1"/>
</dbReference>
<protein>
    <recommendedName>
        <fullName evidence="1">Glutaredoxin domain-containing protein</fullName>
    </recommendedName>
</protein>
<feature type="domain" description="Glutaredoxin" evidence="1">
    <location>
        <begin position="4"/>
        <end position="58"/>
    </location>
</feature>
<evidence type="ECO:0000259" key="1">
    <source>
        <dbReference type="Pfam" id="PF00462"/>
    </source>
</evidence>
<dbReference type="SUPFAM" id="SSF52833">
    <property type="entry name" value="Thioredoxin-like"/>
    <property type="match status" value="1"/>
</dbReference>
<dbReference type="EMBL" id="MK072132">
    <property type="protein sequence ID" value="AYV78992.1"/>
    <property type="molecule type" value="Genomic_DNA"/>
</dbReference>
<evidence type="ECO:0000313" key="2">
    <source>
        <dbReference type="EMBL" id="AYV78992.1"/>
    </source>
</evidence>
<dbReference type="InterPro" id="IPR002109">
    <property type="entry name" value="Glutaredoxin"/>
</dbReference>
<dbReference type="Pfam" id="PF00462">
    <property type="entry name" value="Glutaredoxin"/>
    <property type="match status" value="1"/>
</dbReference>
<dbReference type="CDD" id="cd02066">
    <property type="entry name" value="GRX_family"/>
    <property type="match status" value="1"/>
</dbReference>
<reference evidence="2" key="1">
    <citation type="submission" date="2018-10" db="EMBL/GenBank/DDBJ databases">
        <title>Hidden diversity of soil giant viruses.</title>
        <authorList>
            <person name="Schulz F."/>
            <person name="Alteio L."/>
            <person name="Goudeau D."/>
            <person name="Ryan E.M."/>
            <person name="Malmstrom R.R."/>
            <person name="Blanchard J."/>
            <person name="Woyke T."/>
        </authorList>
    </citation>
    <scope>NUCLEOTIDE SEQUENCE</scope>
    <source>
        <strain evidence="2">FNV1</strain>
    </source>
</reference>
<proteinExistence type="predicted"/>
<organism evidence="2">
    <name type="scientific">Faunusvirus sp</name>
    <dbReference type="NCBI Taxonomy" id="2487766"/>
    <lineage>
        <taxon>Viruses</taxon>
        <taxon>Varidnaviria</taxon>
        <taxon>Bamfordvirae</taxon>
        <taxon>Nucleocytoviricota</taxon>
        <taxon>Megaviricetes</taxon>
        <taxon>Imitervirales</taxon>
        <taxon>Mimiviridae</taxon>
    </lineage>
</organism>
<sequence length="108" mass="12521">MTYIIVYSLDGCRYSKDAVKILKKYHIPRKIINVPNEESLKSKYKKINGMATFPQIFMHINNDDIKIGGYNDLSELVYDYSAICEKNCKVDNSTSYGKMVEFINEYVS</sequence>
<accession>A0A3G4ZVR4</accession>
<dbReference type="InterPro" id="IPR036249">
    <property type="entry name" value="Thioredoxin-like_sf"/>
</dbReference>
<name>A0A3G4ZVR4_9VIRU</name>